<organism evidence="1 2">
    <name type="scientific">Paenibacillus pini JCM 16418</name>
    <dbReference type="NCBI Taxonomy" id="1236976"/>
    <lineage>
        <taxon>Bacteria</taxon>
        <taxon>Bacillati</taxon>
        <taxon>Bacillota</taxon>
        <taxon>Bacilli</taxon>
        <taxon>Bacillales</taxon>
        <taxon>Paenibacillaceae</taxon>
        <taxon>Paenibacillus</taxon>
    </lineage>
</organism>
<dbReference type="eggNOG" id="COG2226">
    <property type="taxonomic scope" value="Bacteria"/>
</dbReference>
<dbReference type="AlphaFoldDB" id="W7Z6E7"/>
<dbReference type="RefSeq" id="WP_373280731.1">
    <property type="nucleotide sequence ID" value="NZ_BAVZ01000016.1"/>
</dbReference>
<keyword evidence="2" id="KW-1185">Reference proteome</keyword>
<gene>
    <name evidence="1" type="ORF">JCM16418_4061</name>
</gene>
<dbReference type="Proteomes" id="UP000019364">
    <property type="component" value="Unassembled WGS sequence"/>
</dbReference>
<accession>W7Z6E7</accession>
<sequence length="250" mass="29184">MSRDEKSEVSSQTLLQNEDSNANEDIRLERIVFIGRTYDEYIRMFNLEDRDVLGRAILDCPAGACSFTAVANAQGADVIAADIAYYFGIDELEEKGYRDIEHAMKHVEKSAALYHWSEFESVETLNQTRVQALTDCVRDMRLNPDRYIAVKLPVLPFEDEQFEMTLSAHFLFMYNDKLDYAFHVQTLQELMRVTQNEIRIFPLVDQSGVKYDRLDELRTYVDRQGWDSVELKVDYEFQRNASSMLVLKKR</sequence>
<reference evidence="1 2" key="1">
    <citation type="journal article" date="2014" name="Genome Announc.">
        <title>Draft Genome Sequence of Paenibacillus pini JCM 16418T, Isolated from the Rhizosphere of Pine Tree.</title>
        <authorList>
            <person name="Yuki M."/>
            <person name="Oshima K."/>
            <person name="Suda W."/>
            <person name="Oshida Y."/>
            <person name="Kitamura K."/>
            <person name="Iida Y."/>
            <person name="Hattori M."/>
            <person name="Ohkuma M."/>
        </authorList>
    </citation>
    <scope>NUCLEOTIDE SEQUENCE [LARGE SCALE GENOMIC DNA]</scope>
    <source>
        <strain evidence="1 2">JCM 16418</strain>
    </source>
</reference>
<evidence type="ECO:0000313" key="1">
    <source>
        <dbReference type="EMBL" id="GAF09899.1"/>
    </source>
</evidence>
<proteinExistence type="predicted"/>
<evidence type="ECO:0000313" key="2">
    <source>
        <dbReference type="Proteomes" id="UP000019364"/>
    </source>
</evidence>
<protein>
    <recommendedName>
        <fullName evidence="3">SAM-dependent methyltransferase</fullName>
    </recommendedName>
</protein>
<evidence type="ECO:0008006" key="3">
    <source>
        <dbReference type="Google" id="ProtNLM"/>
    </source>
</evidence>
<dbReference type="STRING" id="1236976.JCM16418_4061"/>
<comment type="caution">
    <text evidence="1">The sequence shown here is derived from an EMBL/GenBank/DDBJ whole genome shotgun (WGS) entry which is preliminary data.</text>
</comment>
<dbReference type="EMBL" id="BAVZ01000016">
    <property type="protein sequence ID" value="GAF09899.1"/>
    <property type="molecule type" value="Genomic_DNA"/>
</dbReference>
<name>W7Z6E7_9BACL</name>